<evidence type="ECO:0000259" key="2">
    <source>
        <dbReference type="Pfam" id="PF19407"/>
    </source>
</evidence>
<evidence type="ECO:0000313" key="4">
    <source>
        <dbReference type="Proteomes" id="UP000553981"/>
    </source>
</evidence>
<dbReference type="Gene3D" id="2.60.40.10">
    <property type="entry name" value="Immunoglobulins"/>
    <property type="match status" value="1"/>
</dbReference>
<name>A0A7Y0UGC5_9ACTO</name>
<protein>
    <recommendedName>
        <fullName evidence="2">DUF5979 domain-containing protein</fullName>
    </recommendedName>
</protein>
<dbReference type="GO" id="GO:0005975">
    <property type="term" value="P:carbohydrate metabolic process"/>
    <property type="evidence" value="ECO:0007669"/>
    <property type="project" value="UniProtKB-ARBA"/>
</dbReference>
<feature type="domain" description="DUF5979" evidence="2">
    <location>
        <begin position="1429"/>
        <end position="1538"/>
    </location>
</feature>
<dbReference type="EMBL" id="JABCUI010000001">
    <property type="protein sequence ID" value="NMW86805.1"/>
    <property type="molecule type" value="Genomic_DNA"/>
</dbReference>
<accession>A0A7Y0UGC5</accession>
<feature type="region of interest" description="Disordered" evidence="1">
    <location>
        <begin position="1937"/>
        <end position="1956"/>
    </location>
</feature>
<dbReference type="InterPro" id="IPR046022">
    <property type="entry name" value="DUF5979"/>
</dbReference>
<dbReference type="RefSeq" id="WP_169770604.1">
    <property type="nucleotide sequence ID" value="NZ_JABCUI010000001.1"/>
</dbReference>
<dbReference type="InterPro" id="IPR013783">
    <property type="entry name" value="Ig-like_fold"/>
</dbReference>
<dbReference type="Pfam" id="PF19407">
    <property type="entry name" value="DUF5979"/>
    <property type="match status" value="2"/>
</dbReference>
<proteinExistence type="predicted"/>
<evidence type="ECO:0000256" key="1">
    <source>
        <dbReference type="SAM" id="MobiDB-lite"/>
    </source>
</evidence>
<organism evidence="3 4">
    <name type="scientific">Mobiluncus curtisii</name>
    <dbReference type="NCBI Taxonomy" id="2051"/>
    <lineage>
        <taxon>Bacteria</taxon>
        <taxon>Bacillati</taxon>
        <taxon>Actinomycetota</taxon>
        <taxon>Actinomycetes</taxon>
        <taxon>Actinomycetales</taxon>
        <taxon>Actinomycetaceae</taxon>
        <taxon>Mobiluncus</taxon>
    </lineage>
</organism>
<comment type="caution">
    <text evidence="3">The sequence shown here is derived from an EMBL/GenBank/DDBJ whole genome shotgun (WGS) entry which is preliminary data.</text>
</comment>
<feature type="domain" description="DUF5979" evidence="2">
    <location>
        <begin position="906"/>
        <end position="1004"/>
    </location>
</feature>
<sequence length="2366" mass="257496">MINRVIVQKALAIIATFALLIGTVQLVSMMVRPTPADASTNTQNIPPDYGPLGDAENDPWTTNFPRPDNVEHAPELTNNRVALVFNFEPSYAWETMGGAYFSYKDGKPYRNFDQSNQIIQMLSHLRGAPVSVGVYTFHRARSANGVSPNNTPNLKATSLENKDGFDKVVAKLRTLDATDGEGYRMKAEDGSNFEWGLKQIRNDMDAYAQEYQAKHGTAPSQPLYNNIIVFTTGLGYCYGDPSNEKCRPVLDRLNAENAAYAEAKAIADKGAHVNFLAMGPSYYNDGRRKDFLTKLAGKAGGNITVIKHNLNGYGTKTSNTLLNYDWYHFQDPRNMDSDWYNKPTNKKDAAQREAIRKACNQFDPSTGPEPTGNPYDLAEQRCNHVRDGKFAETVEDYLFRDKGLEITADAVDENLVFQHPIANTDFEIIGGRKLSTGTDGIVEKPTRGERSLQIVPRPNQEKYALTRLRLPNDKYSPEKLPREANARCVGFSSRKDPFTFAPADATGTNTRGGISLAQADFDKYTYIKCGFYHRLLQESVLRKSVKVSNEQIRFDVLKSKFKVAWSCKDPYAVTDPQQPFVKDSRELVLAKQNTSGPDVTLNTEYTFPDIPIGTKGRDDVHRLPVGATCQVDSSVKYPHRCYGRDQSASCPEPWKKADWDNLMTVQDTLDHSQYFEVKETKPVAPAANGYDYSFTASGEHLTKPEFAAPTEKSILESLTTFTSKKASVKLKVELTNKSNDPAFSSLTKPGKVPVYYNCRYMGDPTRPPEIPESGAAAMPGYVELGAVDVPTKGTDYYELGIKRDPTTHEPILDKAGHTIPTWPVGTHCLFTSLPPKGAPGTATTHPWSVEGFNIIDSYSSNVCASDWKDKGTAEKKCTNNYFWVHSGGQKSITLQQDLVRKNAQITFTKTVSGDAELVGREQTFKENLSCTHNGANIHTGTASFIAQADVPVTVTVPAAAKCSVTEENLTGVPNAITVTKPGQKTFGPITDTTTPVPVTTDTKFTYKTVKKQIQHVSSFDTTVSDQDLQDALQSLTKKVTATCTKPGVAKPEVIETSINGDGTVDLGTLPIGTTCTYATEIPGLPDLTKATGANGAPRYPDANRVIASTTVESPNVTLDGAPAKITTTYKLQTAGNITLHTESGDTLPYASLKSGLPDYYDYTISCKGQSQNKTVRLDRVNGETVLTGNTQIPADTECTLTQVTNDDPRLTRITKMTPSNGYTVKHTSSDTGNPVLTFTSPTANGSLSINIVNDYAVAYTQLTLSTTTDVKTSADTDSAANINVPAKWKKALFIHKTDTGATTGDYKARAKLVCTSGSDKYTIAGDFTVNEDGWRLPNPLTVPVGWSCQIDLKQPRFKIPGADLVGADGKALNADAPSGANFTWNAVGGSGTDATQSGLTGKVVTRAGSAADANSLTLHIPYRMQLGSFNLKKKVGGEGTSMIPGNHQFKVDYSCTLNGVKIPIPAARTIKGKQDVTATLGNDLNDRLADLADQQSIKMGRFEQGEWHPIDALPAGAVCAVSEDSTVAERPHSKWDNYWELNEGFRSREPIVSNCETKGTDLCSYQTATSKAIALVKLPRDAGTKKNEFWSDKDNPAGSTNPIVPKILPENFAGTMVPWNNYTFEKTRVKVNLKIDGNGKRLGEGKAVSLRLYCKPPTLVANGVTIPNAGNAAAIYNTTLKLTPSKADPYTATAVSDVFVPVDYNCVLAEIRPESYDATVDYQLHRVSSDTSTSLTDDIPADATDPLATLKDHLATLFGDIDVNGGTADGVTYAADENLVPAQNEGILKGFRVHPDYVSAQGGEQKYTVFDLTNTYIRPEANLRVTALVDTTTPSTTYQENVGSKLTIAGYQVNYTCTDAYLRNPAQPPATEDTPVTYTGTVNVDSSGHAVQVQRNAETEGILPATATCAFTLKNADTTDPIANYPTLRHRLGADWREDTVTSDPTPSTKKVSAEQFQSEYMDDKYPCPTETDPDQQCSTQKSDLTQYQHAKGVTLDPTGKNQTTITFTNTYLVQKADIGVVAYPQGDRAERLLAKDTTKYPYTYRCTYPTLPVTYPETGSLQYEYTSASPVAVGDAKAAQLARAIVPVDTKCTIVPQPPSADLSSLTNKGLTHLTSLMTPPREQLLDPATGTPRTAPKFSDVLTAEGNVEWSAANRAEVPSAGFPMNAGDDPRVVLHTIYRDKAKVQVRKVDKDFQTAIDTGAKFKIYPVDTNGQPDLNQGIEVSAQTDVNGNTIPGVFTATLAPGGYALEETKSGMGEMLPTYWNFTVSPQNHLDSNRKFDPYTDFGQDLEVKLAGYVSHTGMVAVRTPANDTQPWSIDVAEVSSGYLPKTGGARLWIELTGLLILAGGLALTYRRKTLLKENH</sequence>
<gene>
    <name evidence="3" type="ORF">HHJ67_03420</name>
</gene>
<evidence type="ECO:0000313" key="3">
    <source>
        <dbReference type="EMBL" id="NMW86805.1"/>
    </source>
</evidence>
<reference evidence="3 4" key="1">
    <citation type="submission" date="2020-04" db="EMBL/GenBank/DDBJ databases">
        <title>Antimicrobial susceptibility and clonality of vaginal-derived multi-drug resistant Mobiluncus isolates in China.</title>
        <authorList>
            <person name="Zhang X."/>
        </authorList>
    </citation>
    <scope>NUCLEOTIDE SEQUENCE [LARGE SCALE GENOMIC DNA]</scope>
    <source>
        <strain evidence="3 4">19</strain>
    </source>
</reference>
<feature type="compositionally biased region" description="Polar residues" evidence="1">
    <location>
        <begin position="1942"/>
        <end position="1956"/>
    </location>
</feature>
<dbReference type="Proteomes" id="UP000553981">
    <property type="component" value="Unassembled WGS sequence"/>
</dbReference>